<evidence type="ECO:0000313" key="1">
    <source>
        <dbReference type="EMBL" id="EGY53287.1"/>
    </source>
</evidence>
<dbReference type="HOGENOM" id="CLU_3292962_0_0_4"/>
<accession>G4CFT3</accession>
<name>G4CFT3_9NEIS</name>
<dbReference type="AlphaFoldDB" id="G4CFT3"/>
<protein>
    <submittedName>
        <fullName evidence="1">Uncharacterized protein</fullName>
    </submittedName>
</protein>
<keyword evidence="2" id="KW-1185">Reference proteome</keyword>
<proteinExistence type="predicted"/>
<dbReference type="Proteomes" id="UP000003019">
    <property type="component" value="Unassembled WGS sequence"/>
</dbReference>
<dbReference type="PATRIC" id="fig|1032488.3.peg.435"/>
<dbReference type="EMBL" id="AGAY01000018">
    <property type="protein sequence ID" value="EGY53287.1"/>
    <property type="molecule type" value="Genomic_DNA"/>
</dbReference>
<organism evidence="1 2">
    <name type="scientific">Neisseria shayeganii 871</name>
    <dbReference type="NCBI Taxonomy" id="1032488"/>
    <lineage>
        <taxon>Bacteria</taxon>
        <taxon>Pseudomonadati</taxon>
        <taxon>Pseudomonadota</taxon>
        <taxon>Betaproteobacteria</taxon>
        <taxon>Neisseriales</taxon>
        <taxon>Neisseriaceae</taxon>
        <taxon>Neisseria</taxon>
    </lineage>
</organism>
<dbReference type="STRING" id="1032488.HMPREF9371_0472"/>
<reference evidence="1 2" key="1">
    <citation type="submission" date="2011-05" db="EMBL/GenBank/DDBJ databases">
        <authorList>
            <person name="Muzny D."/>
            <person name="Qin X."/>
            <person name="Deng J."/>
            <person name="Jiang H."/>
            <person name="Liu Y."/>
            <person name="Qu J."/>
            <person name="Song X.-Z."/>
            <person name="Zhang L."/>
            <person name="Thornton R."/>
            <person name="Coyle M."/>
            <person name="Francisco L."/>
            <person name="Jackson L."/>
            <person name="Javaid M."/>
            <person name="Korchina V."/>
            <person name="Kovar C."/>
            <person name="Mata R."/>
            <person name="Mathew T."/>
            <person name="Ngo R."/>
            <person name="Nguyen L."/>
            <person name="Nguyen N."/>
            <person name="Okwuonu G."/>
            <person name="Ongeri F."/>
            <person name="Pham C."/>
            <person name="Simmons D."/>
            <person name="Wilczek-Boney K."/>
            <person name="Hale W."/>
            <person name="Jakkamsetti A."/>
            <person name="Pham P."/>
            <person name="Ruth R."/>
            <person name="San Lucas F."/>
            <person name="Warren J."/>
            <person name="Zhang J."/>
            <person name="Zhao Z."/>
            <person name="Zhou C."/>
            <person name="Zhu D."/>
            <person name="Lee S."/>
            <person name="Bess C."/>
            <person name="Blankenburg K."/>
            <person name="Forbes L."/>
            <person name="Fu Q."/>
            <person name="Gubbala S."/>
            <person name="Hirani K."/>
            <person name="Jayaseelan J.C."/>
            <person name="Lara F."/>
            <person name="Munidasa M."/>
            <person name="Palculict T."/>
            <person name="Patil S."/>
            <person name="Pu L.-L."/>
            <person name="Saada N."/>
            <person name="Tang L."/>
            <person name="Weissenberger G."/>
            <person name="Zhu Y."/>
            <person name="Hemphill L."/>
            <person name="Shang Y."/>
            <person name="Youmans B."/>
            <person name="Ayvaz T."/>
            <person name="Ross M."/>
            <person name="Santibanez J."/>
            <person name="Aqrawi P."/>
            <person name="Gross S."/>
            <person name="Joshi V."/>
            <person name="Fowler G."/>
            <person name="Nazareth L."/>
            <person name="Reid J."/>
            <person name="Worley K."/>
            <person name="Petrosino J."/>
            <person name="Highlander S."/>
            <person name="Gibbs R."/>
        </authorList>
    </citation>
    <scope>NUCLEOTIDE SEQUENCE [LARGE SCALE GENOMIC DNA]</scope>
    <source>
        <strain evidence="1 2">871</strain>
    </source>
</reference>
<comment type="caution">
    <text evidence="1">The sequence shown here is derived from an EMBL/GenBank/DDBJ whole genome shotgun (WGS) entry which is preliminary data.</text>
</comment>
<gene>
    <name evidence="1" type="ORF">HMPREF9371_0472</name>
</gene>
<evidence type="ECO:0000313" key="2">
    <source>
        <dbReference type="Proteomes" id="UP000003019"/>
    </source>
</evidence>
<sequence length="40" mass="4280">MAQAGTGIFKFKGAHSNALPRQGFQVALAPFCDDTPCLNR</sequence>